<dbReference type="AlphaFoldDB" id="A0A1H4AV25"/>
<keyword evidence="5 7" id="KW-1133">Transmembrane helix</keyword>
<dbReference type="InterPro" id="IPR027470">
    <property type="entry name" value="Cation_efflux_CTD"/>
</dbReference>
<evidence type="ECO:0000313" key="11">
    <source>
        <dbReference type="Proteomes" id="UP000198703"/>
    </source>
</evidence>
<feature type="transmembrane region" description="Helical" evidence="7">
    <location>
        <begin position="157"/>
        <end position="190"/>
    </location>
</feature>
<organism evidence="10 11">
    <name type="scientific">Rubrimonas cliftonensis</name>
    <dbReference type="NCBI Taxonomy" id="89524"/>
    <lineage>
        <taxon>Bacteria</taxon>
        <taxon>Pseudomonadati</taxon>
        <taxon>Pseudomonadota</taxon>
        <taxon>Alphaproteobacteria</taxon>
        <taxon>Rhodobacterales</taxon>
        <taxon>Paracoccaceae</taxon>
        <taxon>Rubrimonas</taxon>
    </lineage>
</organism>
<keyword evidence="4 7" id="KW-0812">Transmembrane</keyword>
<evidence type="ECO:0000256" key="3">
    <source>
        <dbReference type="ARBA" id="ARBA00022448"/>
    </source>
</evidence>
<dbReference type="RefSeq" id="WP_093252738.1">
    <property type="nucleotide sequence ID" value="NZ_FNQM01000004.1"/>
</dbReference>
<evidence type="ECO:0000256" key="1">
    <source>
        <dbReference type="ARBA" id="ARBA00004141"/>
    </source>
</evidence>
<evidence type="ECO:0000259" key="8">
    <source>
        <dbReference type="Pfam" id="PF01545"/>
    </source>
</evidence>
<dbReference type="SUPFAM" id="SSF160240">
    <property type="entry name" value="Cation efflux protein cytoplasmic domain-like"/>
    <property type="match status" value="1"/>
</dbReference>
<feature type="domain" description="Cation efflux protein cytoplasmic" evidence="9">
    <location>
        <begin position="210"/>
        <end position="287"/>
    </location>
</feature>
<evidence type="ECO:0000256" key="2">
    <source>
        <dbReference type="ARBA" id="ARBA00008114"/>
    </source>
</evidence>
<dbReference type="GO" id="GO:0006882">
    <property type="term" value="P:intracellular zinc ion homeostasis"/>
    <property type="evidence" value="ECO:0007669"/>
    <property type="project" value="TreeGrafter"/>
</dbReference>
<dbReference type="InterPro" id="IPR002524">
    <property type="entry name" value="Cation_efflux"/>
</dbReference>
<protein>
    <submittedName>
        <fullName evidence="10">Cation diffusion facilitator family transporter</fullName>
    </submittedName>
</protein>
<dbReference type="Pfam" id="PF16916">
    <property type="entry name" value="ZT_dimer"/>
    <property type="match status" value="1"/>
</dbReference>
<comment type="similarity">
    <text evidence="2">Belongs to the cation diffusion facilitator (CDF) transporter (TC 2.A.4) family.</text>
</comment>
<dbReference type="GO" id="GO:0015086">
    <property type="term" value="F:cadmium ion transmembrane transporter activity"/>
    <property type="evidence" value="ECO:0007669"/>
    <property type="project" value="TreeGrafter"/>
</dbReference>
<evidence type="ECO:0000256" key="7">
    <source>
        <dbReference type="SAM" id="Phobius"/>
    </source>
</evidence>
<name>A0A1H4AV25_9RHOB</name>
<sequence>MVYSARIARFAFWSIPVAAAVMGLKFVAWKLTGSVALFSDALESIINVIAALMAWQAVRLSNRPADANHPFGHHKAEYFSAVVEGALIIVAALAIIREAALAFSAGPAFDADPAGLAINAFAAFVNGVWATLLIRAGREDGSPALTASGRHVWADVLTSIGVLLGLGLATATGFLALDAILAVAVALNILREGWLVVRGSVGGLMDEAVDGEEAEAIERAIRAAASGAIEAHDIRARRAGPVLFVEFHLVVEGWMSVSASHVICDRIEAAIRAHEPQARISIHVEPEHKAKDEGVSVG</sequence>
<comment type="subcellular location">
    <subcellularLocation>
        <location evidence="1">Membrane</location>
        <topology evidence="1">Multi-pass membrane protein</topology>
    </subcellularLocation>
</comment>
<accession>A0A1H4AV25</accession>
<dbReference type="InterPro" id="IPR027469">
    <property type="entry name" value="Cation_efflux_TMD_sf"/>
</dbReference>
<dbReference type="EMBL" id="FNQM01000004">
    <property type="protein sequence ID" value="SEA39472.1"/>
    <property type="molecule type" value="Genomic_DNA"/>
</dbReference>
<evidence type="ECO:0000256" key="5">
    <source>
        <dbReference type="ARBA" id="ARBA00022989"/>
    </source>
</evidence>
<dbReference type="Pfam" id="PF01545">
    <property type="entry name" value="Cation_efflux"/>
    <property type="match status" value="1"/>
</dbReference>
<feature type="transmembrane region" description="Helical" evidence="7">
    <location>
        <begin position="116"/>
        <end position="137"/>
    </location>
</feature>
<dbReference type="OrthoDB" id="9806522at2"/>
<keyword evidence="6 7" id="KW-0472">Membrane</keyword>
<evidence type="ECO:0000313" key="10">
    <source>
        <dbReference type="EMBL" id="SEA39472.1"/>
    </source>
</evidence>
<dbReference type="PANTHER" id="PTHR43840:SF15">
    <property type="entry name" value="MITOCHONDRIAL METAL TRANSPORTER 1-RELATED"/>
    <property type="match status" value="1"/>
</dbReference>
<evidence type="ECO:0000256" key="6">
    <source>
        <dbReference type="ARBA" id="ARBA00023136"/>
    </source>
</evidence>
<feature type="transmembrane region" description="Helical" evidence="7">
    <location>
        <begin position="78"/>
        <end position="96"/>
    </location>
</feature>
<evidence type="ECO:0000259" key="9">
    <source>
        <dbReference type="Pfam" id="PF16916"/>
    </source>
</evidence>
<dbReference type="NCBIfam" id="TIGR01297">
    <property type="entry name" value="CDF"/>
    <property type="match status" value="1"/>
</dbReference>
<dbReference type="GO" id="GO:0015341">
    <property type="term" value="F:zinc efflux antiporter activity"/>
    <property type="evidence" value="ECO:0007669"/>
    <property type="project" value="TreeGrafter"/>
</dbReference>
<dbReference type="GO" id="GO:0015093">
    <property type="term" value="F:ferrous iron transmembrane transporter activity"/>
    <property type="evidence" value="ECO:0007669"/>
    <property type="project" value="TreeGrafter"/>
</dbReference>
<dbReference type="Gene3D" id="1.20.1510.10">
    <property type="entry name" value="Cation efflux protein transmembrane domain"/>
    <property type="match status" value="1"/>
</dbReference>
<proteinExistence type="inferred from homology"/>
<dbReference type="SUPFAM" id="SSF161111">
    <property type="entry name" value="Cation efflux protein transmembrane domain-like"/>
    <property type="match status" value="1"/>
</dbReference>
<dbReference type="InterPro" id="IPR050291">
    <property type="entry name" value="CDF_Transporter"/>
</dbReference>
<keyword evidence="11" id="KW-1185">Reference proteome</keyword>
<dbReference type="InterPro" id="IPR058533">
    <property type="entry name" value="Cation_efflux_TM"/>
</dbReference>
<evidence type="ECO:0000256" key="4">
    <source>
        <dbReference type="ARBA" id="ARBA00022692"/>
    </source>
</evidence>
<dbReference type="PANTHER" id="PTHR43840">
    <property type="entry name" value="MITOCHONDRIAL METAL TRANSPORTER 1-RELATED"/>
    <property type="match status" value="1"/>
</dbReference>
<feature type="transmembrane region" description="Helical" evidence="7">
    <location>
        <begin position="6"/>
        <end position="28"/>
    </location>
</feature>
<dbReference type="InterPro" id="IPR036837">
    <property type="entry name" value="Cation_efflux_CTD_sf"/>
</dbReference>
<dbReference type="GO" id="GO:0005886">
    <property type="term" value="C:plasma membrane"/>
    <property type="evidence" value="ECO:0007669"/>
    <property type="project" value="TreeGrafter"/>
</dbReference>
<dbReference type="Proteomes" id="UP000198703">
    <property type="component" value="Unassembled WGS sequence"/>
</dbReference>
<gene>
    <name evidence="10" type="ORF">SAMN05444370_104373</name>
</gene>
<reference evidence="10 11" key="1">
    <citation type="submission" date="2016-10" db="EMBL/GenBank/DDBJ databases">
        <authorList>
            <person name="de Groot N.N."/>
        </authorList>
    </citation>
    <scope>NUCLEOTIDE SEQUENCE [LARGE SCALE GENOMIC DNA]</scope>
    <source>
        <strain evidence="10 11">DSM 15345</strain>
    </source>
</reference>
<keyword evidence="3" id="KW-0813">Transport</keyword>
<dbReference type="Gene3D" id="3.30.70.1350">
    <property type="entry name" value="Cation efflux protein, cytoplasmic domain"/>
    <property type="match status" value="1"/>
</dbReference>
<feature type="domain" description="Cation efflux protein transmembrane" evidence="8">
    <location>
        <begin position="14"/>
        <end position="205"/>
    </location>
</feature>
<dbReference type="STRING" id="89524.SAMN05444370_104373"/>